<dbReference type="Gene3D" id="2.40.70.10">
    <property type="entry name" value="Acid Proteases"/>
    <property type="match status" value="1"/>
</dbReference>
<organism evidence="1 2">
    <name type="scientific">Brucella intermedia LMG 3301</name>
    <dbReference type="NCBI Taxonomy" id="641118"/>
    <lineage>
        <taxon>Bacteria</taxon>
        <taxon>Pseudomonadati</taxon>
        <taxon>Pseudomonadota</taxon>
        <taxon>Alphaproteobacteria</taxon>
        <taxon>Hyphomicrobiales</taxon>
        <taxon>Brucellaceae</taxon>
        <taxon>Brucella/Ochrobactrum group</taxon>
        <taxon>Brucella</taxon>
    </lineage>
</organism>
<dbReference type="NCBIfam" id="TIGR02281">
    <property type="entry name" value="clan_AA_DTGA"/>
    <property type="match status" value="1"/>
</dbReference>
<dbReference type="GO" id="GO:0006508">
    <property type="term" value="P:proteolysis"/>
    <property type="evidence" value="ECO:0007669"/>
    <property type="project" value="InterPro"/>
</dbReference>
<dbReference type="InterPro" id="IPR021109">
    <property type="entry name" value="Peptidase_aspartic_dom_sf"/>
</dbReference>
<dbReference type="PROSITE" id="PS00141">
    <property type="entry name" value="ASP_PROTEASE"/>
    <property type="match status" value="1"/>
</dbReference>
<sequence>MPPNGGSMARAFTILLVFAGLAIAFPLLFEKFSPQLKAGSSTAATASSASSSPSTAYSGRRAQIAPDSRGHFIADVRIAGQTLRAMVDTGASVVAINANAARRIGLSLKPDDFRYRVSTANGETLAAHAILPSIEIGRIRVENVDAMVLRDDALSDTLLGMSFLKRLRHYEVSNGALLLTQ</sequence>
<dbReference type="SUPFAM" id="SSF50630">
    <property type="entry name" value="Acid proteases"/>
    <property type="match status" value="1"/>
</dbReference>
<dbReference type="EMBL" id="ACQA01000001">
    <property type="protein sequence ID" value="EEQ96523.1"/>
    <property type="molecule type" value="Genomic_DNA"/>
</dbReference>
<dbReference type="GO" id="GO:0004190">
    <property type="term" value="F:aspartic-type endopeptidase activity"/>
    <property type="evidence" value="ECO:0007669"/>
    <property type="project" value="InterPro"/>
</dbReference>
<dbReference type="AlphaFoldDB" id="C4WGP5"/>
<name>C4WGP5_9HYPH</name>
<reference evidence="1 2" key="1">
    <citation type="submission" date="2009-05" db="EMBL/GenBank/DDBJ databases">
        <authorList>
            <person name="Setubal J.C."/>
            <person name="Boyle S."/>
            <person name="Crasta O.R."/>
            <person name="Gillespie J.J."/>
            <person name="Kenyon R.W."/>
            <person name="Lu J."/>
            <person name="Mane S."/>
            <person name="Nagrani S."/>
            <person name="Shallom J.M."/>
            <person name="Shallom S."/>
            <person name="Shukla M."/>
            <person name="Snyder E.E."/>
            <person name="Sobral B.W."/>
            <person name="Wattam A.R."/>
            <person name="Will R."/>
            <person name="Williams K."/>
            <person name="Yoo H."/>
            <person name="Munk C."/>
            <person name="Tapia R."/>
            <person name="Green L."/>
            <person name="Rogers Y."/>
            <person name="Detter J.C."/>
            <person name="Bruce D."/>
            <person name="Brettin T.S."/>
            <person name="Tsolis R."/>
        </authorList>
    </citation>
    <scope>NUCLEOTIDE SEQUENCE [LARGE SCALE GENOMIC DNA]</scope>
    <source>
        <strain evidence="1 2">LMG 3301</strain>
    </source>
</reference>
<comment type="caution">
    <text evidence="1">The sequence shown here is derived from an EMBL/GenBank/DDBJ whole genome shotgun (WGS) entry which is preliminary data.</text>
</comment>
<proteinExistence type="predicted"/>
<dbReference type="Pfam" id="PF13975">
    <property type="entry name" value="gag-asp_proteas"/>
    <property type="match status" value="1"/>
</dbReference>
<dbReference type="InterPro" id="IPR001969">
    <property type="entry name" value="Aspartic_peptidase_AS"/>
</dbReference>
<dbReference type="InterPro" id="IPR011969">
    <property type="entry name" value="Clan_AA_Asp_peptidase_C"/>
</dbReference>
<dbReference type="InterPro" id="IPR034122">
    <property type="entry name" value="Retropepsin-like_bacterial"/>
</dbReference>
<evidence type="ECO:0008006" key="3">
    <source>
        <dbReference type="Google" id="ProtNLM"/>
    </source>
</evidence>
<evidence type="ECO:0000313" key="2">
    <source>
        <dbReference type="Proteomes" id="UP000004386"/>
    </source>
</evidence>
<protein>
    <recommendedName>
        <fullName evidence="3">TIGR02281 family clan AA aspartic protease</fullName>
    </recommendedName>
</protein>
<accession>C4WGP5</accession>
<dbReference type="CDD" id="cd05483">
    <property type="entry name" value="retropepsin_like_bacteria"/>
    <property type="match status" value="1"/>
</dbReference>
<gene>
    <name evidence="1" type="ORF">OINT_1001961</name>
</gene>
<evidence type="ECO:0000313" key="1">
    <source>
        <dbReference type="EMBL" id="EEQ96523.1"/>
    </source>
</evidence>
<dbReference type="Proteomes" id="UP000004386">
    <property type="component" value="Unassembled WGS sequence"/>
</dbReference>
<dbReference type="HOGENOM" id="CLU_099411_3_0_5"/>